<keyword evidence="3" id="KW-1185">Reference proteome</keyword>
<feature type="domain" description="TehB/YeaR-like" evidence="1">
    <location>
        <begin position="140"/>
        <end position="211"/>
    </location>
</feature>
<dbReference type="Gene3D" id="2.60.120.10">
    <property type="entry name" value="Jelly Rolls"/>
    <property type="match status" value="1"/>
</dbReference>
<dbReference type="InterPro" id="IPR012292">
    <property type="entry name" value="Globin/Proto"/>
</dbReference>
<dbReference type="Gene3D" id="1.10.490.10">
    <property type="entry name" value="Globins"/>
    <property type="match status" value="1"/>
</dbReference>
<protein>
    <submittedName>
        <fullName evidence="2">DUF1971 domain-containing protein</fullName>
    </submittedName>
</protein>
<proteinExistence type="predicted"/>
<reference evidence="2 3" key="1">
    <citation type="submission" date="2023-03" db="EMBL/GenBank/DDBJ databases">
        <authorList>
            <person name="Menendez E."/>
            <person name="Kaur S."/>
            <person name="Flores-Felix J.D."/>
            <person name="diCenzo G.C."/>
            <person name="Peix A."/>
            <person name="Velazquez E."/>
        </authorList>
    </citation>
    <scope>NUCLEOTIDE SEQUENCE [LARGE SCALE GENOMIC DNA]</scope>
    <source>
        <strain evidence="2 3">CCBAU 71714</strain>
    </source>
</reference>
<dbReference type="SUPFAM" id="SSF46458">
    <property type="entry name" value="Globin-like"/>
    <property type="match status" value="1"/>
</dbReference>
<dbReference type="Pfam" id="PF09313">
    <property type="entry name" value="TehB-like"/>
    <property type="match status" value="1"/>
</dbReference>
<dbReference type="InterPro" id="IPR014710">
    <property type="entry name" value="RmlC-like_jellyroll"/>
</dbReference>
<evidence type="ECO:0000259" key="1">
    <source>
        <dbReference type="Pfam" id="PF09313"/>
    </source>
</evidence>
<accession>A0ABY8T8L4</accession>
<dbReference type="CDD" id="cd08916">
    <property type="entry name" value="TrHb3_P"/>
    <property type="match status" value="1"/>
</dbReference>
<dbReference type="Proteomes" id="UP001233264">
    <property type="component" value="Chromosome"/>
</dbReference>
<gene>
    <name evidence="2" type="ORF">PZL22_001892</name>
</gene>
<name>A0ABY8T8L4_9HYPH</name>
<dbReference type="RefSeq" id="WP_284718599.1">
    <property type="nucleotide sequence ID" value="NZ_CP120365.1"/>
</dbReference>
<organism evidence="2 3">
    <name type="scientific">Sinorhizobium kummerowiae</name>
    <dbReference type="NCBI Taxonomy" id="158892"/>
    <lineage>
        <taxon>Bacteria</taxon>
        <taxon>Pseudomonadati</taxon>
        <taxon>Pseudomonadota</taxon>
        <taxon>Alphaproteobacteria</taxon>
        <taxon>Hyphomicrobiales</taxon>
        <taxon>Rhizobiaceae</taxon>
        <taxon>Sinorhizobium/Ensifer group</taxon>
        <taxon>Sinorhizobium</taxon>
    </lineage>
</organism>
<dbReference type="InterPro" id="IPR015392">
    <property type="entry name" value="TehB/YeaR-like_dom"/>
</dbReference>
<dbReference type="EMBL" id="CP120365">
    <property type="protein sequence ID" value="WHS94190.1"/>
    <property type="molecule type" value="Genomic_DNA"/>
</dbReference>
<dbReference type="SUPFAM" id="SSF51197">
    <property type="entry name" value="Clavaminate synthase-like"/>
    <property type="match status" value="1"/>
</dbReference>
<evidence type="ECO:0000313" key="2">
    <source>
        <dbReference type="EMBL" id="WHS94190.1"/>
    </source>
</evidence>
<dbReference type="InterPro" id="IPR009050">
    <property type="entry name" value="Globin-like_sf"/>
</dbReference>
<evidence type="ECO:0000313" key="3">
    <source>
        <dbReference type="Proteomes" id="UP001233264"/>
    </source>
</evidence>
<sequence>MTHQLTEADISRVLARFYDRVRADEQLGPVFQVVEDWNEHLTRLSEFWSSMMLTTGRYKGNPLSMHLVHAEKIQPAMFIRWLELWHQATDELLPTQTAREMQAKAKTIAARFSLMICGEKLIADAVPQPPTAPTPYRISSLFDETTLPRALLGAHALKAGTWGIVRVEEGQVRYREDGISSPRLLEPGTPAIIPPEISHNLELAGPVKLRVEFHDRRPVEIYQH</sequence>